<dbReference type="GO" id="GO:0005576">
    <property type="term" value="C:extracellular region"/>
    <property type="evidence" value="ECO:0007669"/>
    <property type="project" value="UniProtKB-SubCell"/>
</dbReference>
<keyword evidence="4" id="KW-0732">Signal</keyword>
<gene>
    <name evidence="8" type="ORF">EW145_g318</name>
</gene>
<evidence type="ECO:0000256" key="2">
    <source>
        <dbReference type="ARBA" id="ARBA00005679"/>
    </source>
</evidence>
<comment type="subcellular location">
    <subcellularLocation>
        <location evidence="1">Secreted</location>
    </subcellularLocation>
</comment>
<dbReference type="InterPro" id="IPR019171">
    <property type="entry name" value="MIX23"/>
</dbReference>
<name>A0A4S4LJD7_9AGAM</name>
<feature type="region of interest" description="Disordered" evidence="6">
    <location>
        <begin position="311"/>
        <end position="335"/>
    </location>
</feature>
<dbReference type="PANTHER" id="PTHR13234">
    <property type="entry name" value="GAMMA-INTERFERON INDUCIBLE LYSOSOMAL THIOL REDUCTASE GILT"/>
    <property type="match status" value="1"/>
</dbReference>
<dbReference type="Pfam" id="PF03227">
    <property type="entry name" value="GILT"/>
    <property type="match status" value="1"/>
</dbReference>
<keyword evidence="7" id="KW-0812">Transmembrane</keyword>
<keyword evidence="7" id="KW-0472">Membrane</keyword>
<evidence type="ECO:0000256" key="1">
    <source>
        <dbReference type="ARBA" id="ARBA00004613"/>
    </source>
</evidence>
<organism evidence="8 9">
    <name type="scientific">Phellinidium pouzarii</name>
    <dbReference type="NCBI Taxonomy" id="167371"/>
    <lineage>
        <taxon>Eukaryota</taxon>
        <taxon>Fungi</taxon>
        <taxon>Dikarya</taxon>
        <taxon>Basidiomycota</taxon>
        <taxon>Agaricomycotina</taxon>
        <taxon>Agaricomycetes</taxon>
        <taxon>Hymenochaetales</taxon>
        <taxon>Hymenochaetaceae</taxon>
        <taxon>Phellinidium</taxon>
    </lineage>
</organism>
<dbReference type="GO" id="GO:0005758">
    <property type="term" value="C:mitochondrial intermembrane space"/>
    <property type="evidence" value="ECO:0007669"/>
    <property type="project" value="InterPro"/>
</dbReference>
<accession>A0A4S4LJD7</accession>
<keyword evidence="5" id="KW-0325">Glycoprotein</keyword>
<evidence type="ECO:0000256" key="7">
    <source>
        <dbReference type="SAM" id="Phobius"/>
    </source>
</evidence>
<evidence type="ECO:0000256" key="5">
    <source>
        <dbReference type="ARBA" id="ARBA00023180"/>
    </source>
</evidence>
<keyword evidence="3" id="KW-0964">Secreted</keyword>
<dbReference type="InterPro" id="IPR004911">
    <property type="entry name" value="Interferon-induced_GILT"/>
</dbReference>
<reference evidence="8 9" key="1">
    <citation type="submission" date="2019-02" db="EMBL/GenBank/DDBJ databases">
        <title>Genome sequencing of the rare red list fungi Phellinidium pouzarii.</title>
        <authorList>
            <person name="Buettner E."/>
            <person name="Kellner H."/>
        </authorList>
    </citation>
    <scope>NUCLEOTIDE SEQUENCE [LARGE SCALE GENOMIC DNA]</scope>
    <source>
        <strain evidence="8 9">DSM 108285</strain>
    </source>
</reference>
<evidence type="ECO:0000256" key="6">
    <source>
        <dbReference type="SAM" id="MobiDB-lite"/>
    </source>
</evidence>
<sequence>MREYRKVDDTVIMRLNRTGAQFRDRDRAMVNPSLRGSPEEDACAYFWRDLIMNWKRRTEIIQYCVGVMDNGIDGKQKAIATENLSSEEQSRIKNASSTEEVKRSQIHNELAVEAIVRQRSLDEPLSLQPSGIAPSIMRLLTTIILAMFAPSLLTLPALAAASTYARLMLQFPSYMPGQNAFAGGEFTSAPEDDEVKVPVTLGVMSRCPDALLCETVFDKVLPQVNDRINLTLSFIGQIDASEPDFGVTCLHGPLECAGNVHELCASNHLDQKQWWSYLKCLNFNGRGKIGEPETALKCAETAKFDWTESGVGDCAGQDGSGKAEEGISLLQESDS</sequence>
<dbReference type="AlphaFoldDB" id="A0A4S4LJD7"/>
<evidence type="ECO:0000256" key="3">
    <source>
        <dbReference type="ARBA" id="ARBA00022525"/>
    </source>
</evidence>
<dbReference type="PANTHER" id="PTHR13234:SF8">
    <property type="entry name" value="GAMMA-INTERFERON-INDUCIBLE LYSOSOMAL THIOL REDUCTASE"/>
    <property type="match status" value="1"/>
</dbReference>
<dbReference type="OrthoDB" id="958254at2759"/>
<keyword evidence="7" id="KW-1133">Transmembrane helix</keyword>
<dbReference type="GO" id="GO:0016671">
    <property type="term" value="F:oxidoreductase activity, acting on a sulfur group of donors, disulfide as acceptor"/>
    <property type="evidence" value="ECO:0007669"/>
    <property type="project" value="InterPro"/>
</dbReference>
<evidence type="ECO:0000313" key="9">
    <source>
        <dbReference type="Proteomes" id="UP000308199"/>
    </source>
</evidence>
<protein>
    <recommendedName>
        <fullName evidence="10">Gamma interferon inducible lysosomal thiol reductase GILT</fullName>
    </recommendedName>
</protein>
<dbReference type="Pfam" id="PF09774">
    <property type="entry name" value="MIX23"/>
    <property type="match status" value="1"/>
</dbReference>
<keyword evidence="9" id="KW-1185">Reference proteome</keyword>
<proteinExistence type="inferred from homology"/>
<evidence type="ECO:0000256" key="4">
    <source>
        <dbReference type="ARBA" id="ARBA00022729"/>
    </source>
</evidence>
<dbReference type="EMBL" id="SGPK01000006">
    <property type="protein sequence ID" value="THH11935.1"/>
    <property type="molecule type" value="Genomic_DNA"/>
</dbReference>
<dbReference type="Proteomes" id="UP000308199">
    <property type="component" value="Unassembled WGS sequence"/>
</dbReference>
<evidence type="ECO:0000313" key="8">
    <source>
        <dbReference type="EMBL" id="THH11935.1"/>
    </source>
</evidence>
<comment type="caution">
    <text evidence="8">The sequence shown here is derived from an EMBL/GenBank/DDBJ whole genome shotgun (WGS) entry which is preliminary data.</text>
</comment>
<comment type="similarity">
    <text evidence="2">Belongs to the GILT family.</text>
</comment>
<evidence type="ECO:0008006" key="10">
    <source>
        <dbReference type="Google" id="ProtNLM"/>
    </source>
</evidence>
<feature type="transmembrane region" description="Helical" evidence="7">
    <location>
        <begin position="139"/>
        <end position="165"/>
    </location>
</feature>